<dbReference type="GeneID" id="76725946"/>
<keyword evidence="1" id="KW-0472">Membrane</keyword>
<protein>
    <submittedName>
        <fullName evidence="3">Uncharacterized protein</fullName>
    </submittedName>
</protein>
<evidence type="ECO:0000313" key="3">
    <source>
        <dbReference type="EMBL" id="TLH53244.1"/>
    </source>
</evidence>
<dbReference type="KEGG" id="mmuc:C1S78_013545"/>
<reference evidence="2 4" key="3">
    <citation type="journal article" date="2019" name="Sci. Rep.">
        <title>Insight into the biology of Mycobacterium mucogenicum and Mycobacterium neoaurum clade members.</title>
        <authorList>
            <person name="Behra P.R.K."/>
            <person name="Pettersson B.M.F."/>
            <person name="Ramesh M."/>
            <person name="Dasgupta S."/>
            <person name="Kirsebom L.A."/>
        </authorList>
    </citation>
    <scope>NUCLEOTIDE SEQUENCE [LARGE SCALE GENOMIC DNA]</scope>
    <source>
        <strain evidence="2 4">DSM 44124</strain>
    </source>
</reference>
<feature type="transmembrane region" description="Helical" evidence="1">
    <location>
        <begin position="38"/>
        <end position="56"/>
    </location>
</feature>
<evidence type="ECO:0000256" key="1">
    <source>
        <dbReference type="SAM" id="Phobius"/>
    </source>
</evidence>
<dbReference type="Proteomes" id="UP000309231">
    <property type="component" value="Chromosome"/>
</dbReference>
<dbReference type="EMBL" id="POTL01000001">
    <property type="protein sequence ID" value="TLH53244.1"/>
    <property type="molecule type" value="Genomic_DNA"/>
</dbReference>
<reference evidence="3" key="1">
    <citation type="submission" date="2018-01" db="EMBL/GenBank/DDBJ databases">
        <title>Comparative genomics of Mycobacterium mucogenicum and Mycobacterium neoaurum clade members emphasizing tRNA and non-coding RNA.</title>
        <authorList>
            <person name="Behra P.R.K."/>
            <person name="Pettersson B.M.F."/>
            <person name="Das S."/>
            <person name="Dasgupta S."/>
            <person name="Kirsebom L.A."/>
        </authorList>
    </citation>
    <scope>NUCLEOTIDE SEQUENCE</scope>
    <source>
        <strain evidence="3">DSM 44124</strain>
    </source>
</reference>
<dbReference type="RefSeq" id="WP_020100566.1">
    <property type="nucleotide sequence ID" value="NZ_ANBS01000008.1"/>
</dbReference>
<accession>A0A8H2JC27</accession>
<dbReference type="EMBL" id="CP062008">
    <property type="protein sequence ID" value="QPG71866.1"/>
    <property type="molecule type" value="Genomic_DNA"/>
</dbReference>
<feature type="transmembrane region" description="Helical" evidence="1">
    <location>
        <begin position="142"/>
        <end position="159"/>
    </location>
</feature>
<reference evidence="2 4" key="2">
    <citation type="journal article" date="2019" name="BMC Evol. Biol.">
        <title>Comparative genomics of Mycobacterium mucogenicum and Mycobacterium neoaurum clade members emphasizing tRNA and non-coding RNA.</title>
        <authorList>
            <person name="Behra P.R.K."/>
            <person name="Pettersson B.M.F."/>
            <person name="Das S."/>
            <person name="Dasgupta S."/>
            <person name="Kirsebom L.A."/>
        </authorList>
    </citation>
    <scope>NUCLEOTIDE SEQUENCE [LARGE SCALE GENOMIC DNA]</scope>
    <source>
        <strain evidence="2 4">DSM 44124</strain>
    </source>
</reference>
<dbReference type="AlphaFoldDB" id="A0A8H2JC27"/>
<evidence type="ECO:0000313" key="4">
    <source>
        <dbReference type="Proteomes" id="UP000309231"/>
    </source>
</evidence>
<keyword evidence="1" id="KW-1133">Transmembrane helix</keyword>
<proteinExistence type="predicted"/>
<organism evidence="3">
    <name type="scientific">Mycolicibacterium mucogenicum DSM 44124</name>
    <dbReference type="NCBI Taxonomy" id="1226753"/>
    <lineage>
        <taxon>Bacteria</taxon>
        <taxon>Bacillati</taxon>
        <taxon>Actinomycetota</taxon>
        <taxon>Actinomycetes</taxon>
        <taxon>Mycobacteriales</taxon>
        <taxon>Mycobacteriaceae</taxon>
        <taxon>Mycolicibacterium</taxon>
    </lineage>
</organism>
<gene>
    <name evidence="2" type="ORF">C1S78_013545</name>
    <name evidence="3" type="ORF">C1S78_13495</name>
</gene>
<keyword evidence="1" id="KW-0812">Transmembrane</keyword>
<feature type="transmembrane region" description="Helical" evidence="1">
    <location>
        <begin position="115"/>
        <end position="136"/>
    </location>
</feature>
<feature type="transmembrane region" description="Helical" evidence="1">
    <location>
        <begin position="12"/>
        <end position="32"/>
    </location>
</feature>
<sequence length="175" mass="19128">MLTVPAFVWRGGFFSRAAIVGGSVGLSLGTLAWIDSGLLLTGVIVLVVVGLTYGVWMARRMARLWPTAAQLSGMDRVRVACATRRGERLPEKRLVHAANDYRVAMHAAADATHGFRWLVAFLLAVAAGTAVWDAWYGSAGNAVVSAIYLGMLLIEVFWWPRRRRQLLENADRACG</sequence>
<evidence type="ECO:0000313" key="2">
    <source>
        <dbReference type="EMBL" id="QPG71866.1"/>
    </source>
</evidence>
<keyword evidence="4" id="KW-1185">Reference proteome</keyword>
<name>A0A8H2JC27_MYCMU</name>